<accession>A0ABS9YII6</accession>
<evidence type="ECO:0000256" key="1">
    <source>
        <dbReference type="SAM" id="MobiDB-lite"/>
    </source>
</evidence>
<proteinExistence type="predicted"/>
<dbReference type="RefSeq" id="WP_242774177.1">
    <property type="nucleotide sequence ID" value="NZ_JALDAY010000013.1"/>
</dbReference>
<evidence type="ECO:0000313" key="4">
    <source>
        <dbReference type="Proteomes" id="UP001165269"/>
    </source>
</evidence>
<evidence type="ECO:0000259" key="2">
    <source>
        <dbReference type="Pfam" id="PF19631"/>
    </source>
</evidence>
<organism evidence="3 4">
    <name type="scientific">Streptomyces cylindrosporus</name>
    <dbReference type="NCBI Taxonomy" id="2927583"/>
    <lineage>
        <taxon>Bacteria</taxon>
        <taxon>Bacillati</taxon>
        <taxon>Actinomycetota</taxon>
        <taxon>Actinomycetes</taxon>
        <taxon>Kitasatosporales</taxon>
        <taxon>Streptomycetaceae</taxon>
        <taxon>Streptomyces</taxon>
    </lineage>
</organism>
<keyword evidence="4" id="KW-1185">Reference proteome</keyword>
<dbReference type="Proteomes" id="UP001165269">
    <property type="component" value="Unassembled WGS sequence"/>
</dbReference>
<sequence length="112" mass="11745">MQNKDLELAQAVAVLRDELLDAAALGAGSNLAFEVGPIELEFAVELRRDAKVKAGFKAWVLTADAEAGMSHGRIHRVKIALTPKQPGGGDLLIHSAPQQGIGPGDVSGRIPD</sequence>
<name>A0ABS9YII6_9ACTN</name>
<reference evidence="3" key="1">
    <citation type="submission" date="2022-03" db="EMBL/GenBank/DDBJ databases">
        <title>Streptomyces 7R015 and 7R016 isolated from Barleria lupulina in Thailand.</title>
        <authorList>
            <person name="Kanchanasin P."/>
            <person name="Phongsopitanun W."/>
            <person name="Tanasupawat S."/>
        </authorList>
    </citation>
    <scope>NUCLEOTIDE SEQUENCE</scope>
    <source>
        <strain evidence="3">7R015</strain>
    </source>
</reference>
<protein>
    <recommendedName>
        <fullName evidence="2">Trypsin-co-occurring domain-containing protein</fullName>
    </recommendedName>
</protein>
<dbReference type="Pfam" id="PF19631">
    <property type="entry name" value="Trypco2"/>
    <property type="match status" value="1"/>
</dbReference>
<dbReference type="EMBL" id="JALDAY010000013">
    <property type="protein sequence ID" value="MCI3277024.1"/>
    <property type="molecule type" value="Genomic_DNA"/>
</dbReference>
<comment type="caution">
    <text evidence="3">The sequence shown here is derived from an EMBL/GenBank/DDBJ whole genome shotgun (WGS) entry which is preliminary data.</text>
</comment>
<evidence type="ECO:0000313" key="3">
    <source>
        <dbReference type="EMBL" id="MCI3277024.1"/>
    </source>
</evidence>
<dbReference type="InterPro" id="IPR045608">
    <property type="entry name" value="Trypco2"/>
</dbReference>
<feature type="region of interest" description="Disordered" evidence="1">
    <location>
        <begin position="88"/>
        <end position="112"/>
    </location>
</feature>
<gene>
    <name evidence="3" type="ORF">MQP27_38770</name>
</gene>
<feature type="domain" description="Trypsin-co-occurring" evidence="2">
    <location>
        <begin position="7"/>
        <end position="83"/>
    </location>
</feature>